<sequence length="551" mass="57413">MSTPAARPASPVPYAVVVPSIGRPSLDRLLETLVARRDEAGATGPAEVVVADDRRLPRAGAAGEVPAPLDLGAAGRALGARVVRTGGRGPAAARNAGWRSTAAPWVVFLDDDVELPAGWGELLERDLATAAPRTGGVQGRLHVPLPADRRPTDWERGTAGLERAAWATADMAYRRAALEEVGGFDERFPRAYREDADLALRVRDAGWALVHGARTTTHPVRPADDAVSLRVQAGTRDDATFRALHGPRWRERAETGRGRLGWHVATVAAAGLGLGGLLARRPRVAALGALAWAGLTAQFLGRRLAPGPRPGDDAFGPELRRMAWTSAAIPFAAVGHRIAGTLAARRGLDPWPPPLAAVLLDRDGTLVHDVPYNGDPAAVRAVDGARAVLDGLRARGVRLGVVSNQSGIGRGLLTRAQVDAVDARVEELLGPFETWQVCPHAPEDACACRKPGPGLVLAAADALGVEPWRCAVVGDIGADVGAALAAGATPVLVPTPVTRPEEVAAAPRVATDLADAVRALDDRLPAAATDTDVDPSGADPEGASRTEERAA</sequence>
<keyword evidence="6" id="KW-0119">Carbohydrate metabolism</keyword>
<dbReference type="InterPro" id="IPR004446">
    <property type="entry name" value="Heptose_bisP_phosphatase"/>
</dbReference>
<evidence type="ECO:0000256" key="5">
    <source>
        <dbReference type="ARBA" id="ARBA00022801"/>
    </source>
</evidence>
<dbReference type="InterPro" id="IPR001173">
    <property type="entry name" value="Glyco_trans_2-like"/>
</dbReference>
<proteinExistence type="inferred from homology"/>
<comment type="subcellular location">
    <subcellularLocation>
        <location evidence="1">Cytoplasm</location>
    </subcellularLocation>
</comment>
<feature type="region of interest" description="Disordered" evidence="8">
    <location>
        <begin position="521"/>
        <end position="551"/>
    </location>
</feature>
<dbReference type="InterPro" id="IPR036412">
    <property type="entry name" value="HAD-like_sf"/>
</dbReference>
<name>A0A0M0F4S2_CELCE</name>
<evidence type="ECO:0000256" key="4">
    <source>
        <dbReference type="ARBA" id="ARBA00022723"/>
    </source>
</evidence>
<dbReference type="NCBIfam" id="TIGR01662">
    <property type="entry name" value="HAD-SF-IIIA"/>
    <property type="match status" value="1"/>
</dbReference>
<dbReference type="GO" id="GO:0016791">
    <property type="term" value="F:phosphatase activity"/>
    <property type="evidence" value="ECO:0007669"/>
    <property type="project" value="InterPro"/>
</dbReference>
<dbReference type="InterPro" id="IPR023214">
    <property type="entry name" value="HAD_sf"/>
</dbReference>
<dbReference type="Proteomes" id="UP000037387">
    <property type="component" value="Unassembled WGS sequence"/>
</dbReference>
<dbReference type="Gene3D" id="3.90.550.10">
    <property type="entry name" value="Spore Coat Polysaccharide Biosynthesis Protein SpsA, Chain A"/>
    <property type="match status" value="1"/>
</dbReference>
<evidence type="ECO:0000313" key="11">
    <source>
        <dbReference type="Proteomes" id="UP000037387"/>
    </source>
</evidence>
<dbReference type="SUPFAM" id="SSF53448">
    <property type="entry name" value="Nucleotide-diphospho-sugar transferases"/>
    <property type="match status" value="1"/>
</dbReference>
<keyword evidence="11" id="KW-1185">Reference proteome</keyword>
<feature type="compositionally biased region" description="Basic and acidic residues" evidence="8">
    <location>
        <begin position="542"/>
        <end position="551"/>
    </location>
</feature>
<organism evidence="10 11">
    <name type="scientific">Cellulosimicrobium cellulans F16</name>
    <dbReference type="NCBI Taxonomy" id="1350482"/>
    <lineage>
        <taxon>Bacteria</taxon>
        <taxon>Bacillati</taxon>
        <taxon>Actinomycetota</taxon>
        <taxon>Actinomycetes</taxon>
        <taxon>Micrococcales</taxon>
        <taxon>Promicromonosporaceae</taxon>
        <taxon>Cellulosimicrobium</taxon>
    </lineage>
</organism>
<evidence type="ECO:0000256" key="2">
    <source>
        <dbReference type="ARBA" id="ARBA00005628"/>
    </source>
</evidence>
<dbReference type="EMBL" id="ATNL01000012">
    <property type="protein sequence ID" value="KON72392.1"/>
    <property type="molecule type" value="Genomic_DNA"/>
</dbReference>
<dbReference type="NCBIfam" id="TIGR01656">
    <property type="entry name" value="Histidinol-ppas"/>
    <property type="match status" value="1"/>
</dbReference>
<feature type="domain" description="Glycosyltransferase 2-like" evidence="9">
    <location>
        <begin position="16"/>
        <end position="121"/>
    </location>
</feature>
<dbReference type="Gene3D" id="3.40.50.1000">
    <property type="entry name" value="HAD superfamily/HAD-like"/>
    <property type="match status" value="1"/>
</dbReference>
<comment type="caution">
    <text evidence="10">The sequence shown here is derived from an EMBL/GenBank/DDBJ whole genome shotgun (WGS) entry which is preliminary data.</text>
</comment>
<evidence type="ECO:0000256" key="6">
    <source>
        <dbReference type="ARBA" id="ARBA00023277"/>
    </source>
</evidence>
<keyword evidence="3" id="KW-0963">Cytoplasm</keyword>
<reference evidence="10 11" key="1">
    <citation type="journal article" date="2015" name="Sci. Rep.">
        <title>Functional and structural properties of a novel cellulosome-like multienzyme complex: efficient glycoside hydrolysis of water-insoluble 7-xylosyl-10-deacetylpaclitaxel.</title>
        <authorList>
            <person name="Dou T.Y."/>
            <person name="Luan H.W."/>
            <person name="Ge G.B."/>
            <person name="Dong M.M."/>
            <person name="Zou H.F."/>
            <person name="He Y.Q."/>
            <person name="Cui P."/>
            <person name="Wang J.Y."/>
            <person name="Hao D.C."/>
            <person name="Yang S.L."/>
            <person name="Yang L."/>
        </authorList>
    </citation>
    <scope>NUCLEOTIDE SEQUENCE [LARGE SCALE GENOMIC DNA]</scope>
    <source>
        <strain evidence="10 11">F16</strain>
    </source>
</reference>
<dbReference type="AlphaFoldDB" id="A0A0M0F4S2"/>
<evidence type="ECO:0000259" key="9">
    <source>
        <dbReference type="Pfam" id="PF00535"/>
    </source>
</evidence>
<dbReference type="Pfam" id="PF00535">
    <property type="entry name" value="Glycos_transf_2"/>
    <property type="match status" value="1"/>
</dbReference>
<dbReference type="PANTHER" id="PTHR42891">
    <property type="entry name" value="D-GLYCERO-BETA-D-MANNO-HEPTOSE-1,7-BISPHOSPHATE 7-PHOSPHATASE"/>
    <property type="match status" value="1"/>
</dbReference>
<dbReference type="SUPFAM" id="SSF56784">
    <property type="entry name" value="HAD-like"/>
    <property type="match status" value="1"/>
</dbReference>
<evidence type="ECO:0000313" key="10">
    <source>
        <dbReference type="EMBL" id="KON72392.1"/>
    </source>
</evidence>
<dbReference type="InterPro" id="IPR006549">
    <property type="entry name" value="HAD-SF_hydro_IIIA"/>
</dbReference>
<evidence type="ECO:0000256" key="3">
    <source>
        <dbReference type="ARBA" id="ARBA00022490"/>
    </source>
</evidence>
<dbReference type="InterPro" id="IPR029044">
    <property type="entry name" value="Nucleotide-diphossugar_trans"/>
</dbReference>
<dbReference type="PANTHER" id="PTHR42891:SF1">
    <property type="entry name" value="D-GLYCERO-BETA-D-MANNO-HEPTOSE-1,7-BISPHOSPHATE 7-PHOSPHATASE"/>
    <property type="match status" value="1"/>
</dbReference>
<protein>
    <recommendedName>
        <fullName evidence="7">D,D-heptose 1,7-bisphosphate phosphatase</fullName>
    </recommendedName>
</protein>
<dbReference type="PATRIC" id="fig|1350482.3.peg.3452"/>
<dbReference type="RefSeq" id="WP_082380018.1">
    <property type="nucleotide sequence ID" value="NZ_KQ435293.1"/>
</dbReference>
<gene>
    <name evidence="10" type="ORF">M768_15595</name>
</gene>
<keyword evidence="5" id="KW-0378">Hydrolase</keyword>
<dbReference type="GO" id="GO:0005737">
    <property type="term" value="C:cytoplasm"/>
    <property type="evidence" value="ECO:0007669"/>
    <property type="project" value="UniProtKB-SubCell"/>
</dbReference>
<comment type="similarity">
    <text evidence="2">Belongs to the GmhB family.</text>
</comment>
<keyword evidence="4" id="KW-0479">Metal-binding</keyword>
<evidence type="ECO:0000256" key="7">
    <source>
        <dbReference type="ARBA" id="ARBA00031828"/>
    </source>
</evidence>
<dbReference type="GO" id="GO:0005975">
    <property type="term" value="P:carbohydrate metabolic process"/>
    <property type="evidence" value="ECO:0007669"/>
    <property type="project" value="InterPro"/>
</dbReference>
<evidence type="ECO:0000256" key="8">
    <source>
        <dbReference type="SAM" id="MobiDB-lite"/>
    </source>
</evidence>
<dbReference type="GO" id="GO:0046872">
    <property type="term" value="F:metal ion binding"/>
    <property type="evidence" value="ECO:0007669"/>
    <property type="project" value="UniProtKB-KW"/>
</dbReference>
<accession>A0A0M0F4S2</accession>
<evidence type="ECO:0000256" key="1">
    <source>
        <dbReference type="ARBA" id="ARBA00004496"/>
    </source>
</evidence>
<dbReference type="Pfam" id="PF13242">
    <property type="entry name" value="Hydrolase_like"/>
    <property type="match status" value="1"/>
</dbReference>
<dbReference type="InterPro" id="IPR006543">
    <property type="entry name" value="Histidinol-phos"/>
</dbReference>